<dbReference type="CDD" id="cd06588">
    <property type="entry name" value="PhnB_like"/>
    <property type="match status" value="1"/>
</dbReference>
<sequence length="156" mass="17523">MKKIVPFLWFNSEAEEAARYYTSIFKNSKINSTTYYPEGGMQPAGTVMTVAFELNGEEFTALNGGPHFKFTEAISFVVQCDDQAELDTMWDKLSAGGTIQQCGWLKDRYGVSWQIVPANLDKLLDAKNPARAKRVMDAVMKMVKLDIKTMEAVYNG</sequence>
<proteinExistence type="predicted"/>
<evidence type="ECO:0000313" key="3">
    <source>
        <dbReference type="Proteomes" id="UP001597112"/>
    </source>
</evidence>
<keyword evidence="3" id="KW-1185">Reference proteome</keyword>
<name>A0ABW3K3L5_9BACT</name>
<accession>A0ABW3K3L5</accession>
<dbReference type="Proteomes" id="UP001597112">
    <property type="component" value="Unassembled WGS sequence"/>
</dbReference>
<reference evidence="3" key="1">
    <citation type="journal article" date="2019" name="Int. J. Syst. Evol. Microbiol.">
        <title>The Global Catalogue of Microorganisms (GCM) 10K type strain sequencing project: providing services to taxonomists for standard genome sequencing and annotation.</title>
        <authorList>
            <consortium name="The Broad Institute Genomics Platform"/>
            <consortium name="The Broad Institute Genome Sequencing Center for Infectious Disease"/>
            <person name="Wu L."/>
            <person name="Ma J."/>
        </authorList>
    </citation>
    <scope>NUCLEOTIDE SEQUENCE [LARGE SCALE GENOMIC DNA]</scope>
    <source>
        <strain evidence="3">CCUG 58938</strain>
    </source>
</reference>
<feature type="domain" description="PhnB-like" evidence="1">
    <location>
        <begin position="2"/>
        <end position="116"/>
    </location>
</feature>
<gene>
    <name evidence="2" type="ORF">ACFQ21_12075</name>
</gene>
<dbReference type="InterPro" id="IPR009725">
    <property type="entry name" value="3_dmu_93_MTrfase"/>
</dbReference>
<dbReference type="Pfam" id="PF06983">
    <property type="entry name" value="3-dmu-9_3-mt"/>
    <property type="match status" value="1"/>
</dbReference>
<dbReference type="InterPro" id="IPR028973">
    <property type="entry name" value="PhnB-like"/>
</dbReference>
<dbReference type="EMBL" id="JBHTKA010000003">
    <property type="protein sequence ID" value="MFD1000050.1"/>
    <property type="molecule type" value="Genomic_DNA"/>
</dbReference>
<dbReference type="PANTHER" id="PTHR33990:SF2">
    <property type="entry name" value="PHNB-LIKE DOMAIN-CONTAINING PROTEIN"/>
    <property type="match status" value="1"/>
</dbReference>
<dbReference type="Gene3D" id="3.10.180.10">
    <property type="entry name" value="2,3-Dihydroxybiphenyl 1,2-Dioxygenase, domain 1"/>
    <property type="match status" value="1"/>
</dbReference>
<dbReference type="SUPFAM" id="SSF54593">
    <property type="entry name" value="Glyoxalase/Bleomycin resistance protein/Dihydroxybiphenyl dioxygenase"/>
    <property type="match status" value="1"/>
</dbReference>
<evidence type="ECO:0000313" key="2">
    <source>
        <dbReference type="EMBL" id="MFD1000050.1"/>
    </source>
</evidence>
<organism evidence="2 3">
    <name type="scientific">Ohtaekwangia kribbensis</name>
    <dbReference type="NCBI Taxonomy" id="688913"/>
    <lineage>
        <taxon>Bacteria</taxon>
        <taxon>Pseudomonadati</taxon>
        <taxon>Bacteroidota</taxon>
        <taxon>Cytophagia</taxon>
        <taxon>Cytophagales</taxon>
        <taxon>Fulvivirgaceae</taxon>
        <taxon>Ohtaekwangia</taxon>
    </lineage>
</organism>
<dbReference type="InterPro" id="IPR029068">
    <property type="entry name" value="Glyas_Bleomycin-R_OHBP_Dase"/>
</dbReference>
<evidence type="ECO:0000259" key="1">
    <source>
        <dbReference type="Pfam" id="PF06983"/>
    </source>
</evidence>
<comment type="caution">
    <text evidence="2">The sequence shown here is derived from an EMBL/GenBank/DDBJ whole genome shotgun (WGS) entry which is preliminary data.</text>
</comment>
<dbReference type="PIRSF" id="PIRSF021700">
    <property type="entry name" value="3_dmu_93_MTrfase"/>
    <property type="match status" value="1"/>
</dbReference>
<protein>
    <submittedName>
        <fullName evidence="2">VOC family protein</fullName>
    </submittedName>
</protein>
<dbReference type="PANTHER" id="PTHR33990">
    <property type="entry name" value="PROTEIN YJDN-RELATED"/>
    <property type="match status" value="1"/>
</dbReference>
<dbReference type="RefSeq" id="WP_377579319.1">
    <property type="nucleotide sequence ID" value="NZ_JBHTKA010000003.1"/>
</dbReference>